<evidence type="ECO:0000313" key="3">
    <source>
        <dbReference type="Proteomes" id="UP000198612"/>
    </source>
</evidence>
<dbReference type="EMBL" id="FOHG01000042">
    <property type="protein sequence ID" value="SET22052.1"/>
    <property type="molecule type" value="Genomic_DNA"/>
</dbReference>
<accession>A0A1I0CR93</accession>
<keyword evidence="4" id="KW-1185">Reference proteome</keyword>
<gene>
    <name evidence="1" type="ORF">SAMN04488598_1504</name>
    <name evidence="2" type="ORF">SAMN04515652_14218</name>
</gene>
<evidence type="ECO:0000313" key="4">
    <source>
        <dbReference type="Proteomes" id="UP000199519"/>
    </source>
</evidence>
<dbReference type="RefSeq" id="WP_089720880.1">
    <property type="nucleotide sequence ID" value="NZ_FNBJ01000050.1"/>
</dbReference>
<dbReference type="AlphaFoldDB" id="A0A1I0CR93"/>
<proteinExistence type="predicted"/>
<reference evidence="3 4" key="1">
    <citation type="submission" date="2016-10" db="EMBL/GenBank/DDBJ databases">
        <authorList>
            <person name="Varghese N."/>
            <person name="Submissions S."/>
        </authorList>
    </citation>
    <scope>NUCLEOTIDE SEQUENCE [LARGE SCALE GENOMIC DNA]</scope>
    <source>
        <strain evidence="1 4">WG2</strain>
        <strain evidence="2 3">WG5</strain>
    </source>
</reference>
<organism evidence="2 3">
    <name type="scientific">Halanaerobium congolense</name>
    <dbReference type="NCBI Taxonomy" id="54121"/>
    <lineage>
        <taxon>Bacteria</taxon>
        <taxon>Bacillati</taxon>
        <taxon>Bacillota</taxon>
        <taxon>Clostridia</taxon>
        <taxon>Halanaerobiales</taxon>
        <taxon>Halanaerobiaceae</taxon>
        <taxon>Halanaerobium</taxon>
    </lineage>
</organism>
<dbReference type="Proteomes" id="UP000199519">
    <property type="component" value="Unassembled WGS sequence"/>
</dbReference>
<dbReference type="Proteomes" id="UP000198612">
    <property type="component" value="Unassembled WGS sequence"/>
</dbReference>
<evidence type="ECO:0000313" key="2">
    <source>
        <dbReference type="EMBL" id="SET22052.1"/>
    </source>
</evidence>
<sequence>MTNYKIDFNSFIERNPRHQKFSDNKIAEEIYSLLAKGENIYRMMVFSELEIPALAASITEIENLYGEQEKFELNDSFSKQTMGVMVKDILRAFGYDNIKSKNIPKGLSNYVNKAAVYKKMDSPNKKLESSFQIVEAE</sequence>
<evidence type="ECO:0000313" key="1">
    <source>
        <dbReference type="EMBL" id="SDG13127.1"/>
    </source>
</evidence>
<protein>
    <submittedName>
        <fullName evidence="2">Uncharacterized protein</fullName>
    </submittedName>
</protein>
<dbReference type="EMBL" id="FNBJ01000050">
    <property type="protein sequence ID" value="SDG13127.1"/>
    <property type="molecule type" value="Genomic_DNA"/>
</dbReference>
<name>A0A1I0CR93_9FIRM</name>